<dbReference type="KEGG" id="nba:CUN60_04170"/>
<dbReference type="SUPFAM" id="SSF52964">
    <property type="entry name" value="TolB, N-terminal domain"/>
    <property type="match status" value="1"/>
</dbReference>
<comment type="similarity">
    <text evidence="1">Belongs to the TolB family.</text>
</comment>
<reference evidence="4" key="1">
    <citation type="submission" date="2017-11" db="EMBL/GenBank/DDBJ databases">
        <authorList>
            <person name="Chan K.G."/>
            <person name="Lee L.S."/>
        </authorList>
    </citation>
    <scope>NUCLEOTIDE SEQUENCE [LARGE SCALE GENOMIC DNA]</scope>
    <source>
        <strain evidence="4">DSM 100970</strain>
    </source>
</reference>
<dbReference type="Gene3D" id="3.40.50.10070">
    <property type="entry name" value="TolB, N-terminal domain"/>
    <property type="match status" value="1"/>
</dbReference>
<gene>
    <name evidence="3" type="ORF">CUN60_04170</name>
</gene>
<dbReference type="InterPro" id="IPR011659">
    <property type="entry name" value="WD40"/>
</dbReference>
<proteinExistence type="inferred from homology"/>
<dbReference type="Proteomes" id="UP000236655">
    <property type="component" value="Chromosome"/>
</dbReference>
<dbReference type="InterPro" id="IPR011042">
    <property type="entry name" value="6-blade_b-propeller_TolB-like"/>
</dbReference>
<dbReference type="Gene3D" id="2.120.10.30">
    <property type="entry name" value="TolB, C-terminal domain"/>
    <property type="match status" value="1"/>
</dbReference>
<keyword evidence="4" id="KW-1185">Reference proteome</keyword>
<organism evidence="3 4">
    <name type="scientific">Aquella oligotrophica</name>
    <dbReference type="NCBI Taxonomy" id="2067065"/>
    <lineage>
        <taxon>Bacteria</taxon>
        <taxon>Pseudomonadati</taxon>
        <taxon>Pseudomonadota</taxon>
        <taxon>Betaproteobacteria</taxon>
        <taxon>Neisseriales</taxon>
        <taxon>Neisseriaceae</taxon>
        <taxon>Aquella</taxon>
    </lineage>
</organism>
<dbReference type="Pfam" id="PF07676">
    <property type="entry name" value="PD40"/>
    <property type="match status" value="3"/>
</dbReference>
<evidence type="ECO:0008006" key="5">
    <source>
        <dbReference type="Google" id="ProtNLM"/>
    </source>
</evidence>
<dbReference type="PANTHER" id="PTHR36842">
    <property type="entry name" value="PROTEIN TOLB HOMOLOG"/>
    <property type="match status" value="1"/>
</dbReference>
<feature type="signal peptide" evidence="2">
    <location>
        <begin position="1"/>
        <end position="18"/>
    </location>
</feature>
<name>A0A2I7N4X2_9NEIS</name>
<evidence type="ECO:0000313" key="4">
    <source>
        <dbReference type="Proteomes" id="UP000236655"/>
    </source>
</evidence>
<dbReference type="EMBL" id="CP024847">
    <property type="protein sequence ID" value="AUR51517.1"/>
    <property type="molecule type" value="Genomic_DNA"/>
</dbReference>
<evidence type="ECO:0000256" key="1">
    <source>
        <dbReference type="ARBA" id="ARBA00009820"/>
    </source>
</evidence>
<dbReference type="AlphaFoldDB" id="A0A2I7N4X2"/>
<keyword evidence="2" id="KW-0732">Signal</keyword>
<dbReference type="SUPFAM" id="SSF69304">
    <property type="entry name" value="Tricorn protease N-terminal domain"/>
    <property type="match status" value="1"/>
</dbReference>
<dbReference type="OrthoDB" id="9802240at2"/>
<dbReference type="RefSeq" id="WP_102950816.1">
    <property type="nucleotide sequence ID" value="NZ_CP024847.1"/>
</dbReference>
<evidence type="ECO:0000256" key="2">
    <source>
        <dbReference type="SAM" id="SignalP"/>
    </source>
</evidence>
<sequence>MKKISLLLLMSLCGYTYADQNIEIVGGNSAGNPKLAIVSFTNESGNISDELTNDFKVTGEFNVLNYANADAIESGVQYSISGAISQTADGQMQLKYKLTNVLTNQVMLDQTAAFNSKFLRKAVHAVSNNIYQKLTNTPGAFTSRIALTVEEAPKKYSIVIADYDGYNPKTILTTAHPITSLAWDKSGQYLSYVTYETGKPVVYVQNLQSGNRYIAANFNGSNSSPVFTPDSQKLLVTLSKDYGSHIYMVNNGKYTSASHASPIVNFGTIDTEADISKNGKVLFTTDHDGGPQIFLTDLNGSTPMRITQGLGKYNTTARFSNDAGKITFINRNNGVFQTYVMDLTTQAAYPVSPNAHHDISPSFAPNDKLVLFSSDDSIYISNVTGTTLTKLNNLNYMHIIDQRWAKNF</sequence>
<feature type="chain" id="PRO_5014424949" description="Tol-Pal system protein TolB" evidence="2">
    <location>
        <begin position="19"/>
        <end position="408"/>
    </location>
</feature>
<dbReference type="PANTHER" id="PTHR36842:SF1">
    <property type="entry name" value="PROTEIN TOLB"/>
    <property type="match status" value="1"/>
</dbReference>
<protein>
    <recommendedName>
        <fullName evidence="5">Tol-Pal system protein TolB</fullName>
    </recommendedName>
</protein>
<accession>A0A2I7N4X2</accession>
<evidence type="ECO:0000313" key="3">
    <source>
        <dbReference type="EMBL" id="AUR51517.1"/>
    </source>
</evidence>